<evidence type="ECO:0000313" key="2">
    <source>
        <dbReference type="Proteomes" id="UP001148662"/>
    </source>
</evidence>
<sequence>MSASTSNSAIVTEYETDLLYNRVVTAAAAFTCYELLITFRYEYEFLWRRKWTASTWLFIINRYAILTSVIVQISPVSAQMPSIFCGFLREFPHKSSDNHNGRVLGIEGLCIAGPRLYDCWISILVRYGPDGRYMVVRSEQASNTIKELMCWAVNLASLLTTIAADVIAVGTILFKSYHHVRQAASVGVNASIGTTLLQYGILYFIVICVVNVADLLVSVVPAFRSTNVIDVFIDVLPSIVISRFLINLRQANSAAPSDMTRFSHFSAPNFHVPTLPEIIGNLGEPLANSDEALDDEELEEKSELCEVSSNKLLEFEEDQGIFCVPHTDGRLNSGVEEVRMAYAPPRRSLF</sequence>
<gene>
    <name evidence="1" type="ORF">NM688_g5644</name>
</gene>
<name>A0ACC1SS97_9APHY</name>
<organism evidence="1 2">
    <name type="scientific">Phlebia brevispora</name>
    <dbReference type="NCBI Taxonomy" id="194682"/>
    <lineage>
        <taxon>Eukaryota</taxon>
        <taxon>Fungi</taxon>
        <taxon>Dikarya</taxon>
        <taxon>Basidiomycota</taxon>
        <taxon>Agaricomycotina</taxon>
        <taxon>Agaricomycetes</taxon>
        <taxon>Polyporales</taxon>
        <taxon>Meruliaceae</taxon>
        <taxon>Phlebia</taxon>
    </lineage>
</organism>
<evidence type="ECO:0000313" key="1">
    <source>
        <dbReference type="EMBL" id="KAJ3545263.1"/>
    </source>
</evidence>
<reference evidence="1" key="1">
    <citation type="submission" date="2022-07" db="EMBL/GenBank/DDBJ databases">
        <title>Genome Sequence of Phlebia brevispora.</title>
        <authorList>
            <person name="Buettner E."/>
        </authorList>
    </citation>
    <scope>NUCLEOTIDE SEQUENCE</scope>
    <source>
        <strain evidence="1">MPL23</strain>
    </source>
</reference>
<accession>A0ACC1SS97</accession>
<protein>
    <submittedName>
        <fullName evidence="1">Uncharacterized protein</fullName>
    </submittedName>
</protein>
<dbReference type="Proteomes" id="UP001148662">
    <property type="component" value="Unassembled WGS sequence"/>
</dbReference>
<comment type="caution">
    <text evidence="1">The sequence shown here is derived from an EMBL/GenBank/DDBJ whole genome shotgun (WGS) entry which is preliminary data.</text>
</comment>
<dbReference type="EMBL" id="JANHOG010001062">
    <property type="protein sequence ID" value="KAJ3545263.1"/>
    <property type="molecule type" value="Genomic_DNA"/>
</dbReference>
<proteinExistence type="predicted"/>
<keyword evidence="2" id="KW-1185">Reference proteome</keyword>